<feature type="region of interest" description="Disordered" evidence="1">
    <location>
        <begin position="189"/>
        <end position="225"/>
    </location>
</feature>
<evidence type="ECO:0000256" key="1">
    <source>
        <dbReference type="SAM" id="MobiDB-lite"/>
    </source>
</evidence>
<organism evidence="2 3">
    <name type="scientific">Helicocarpus griseus UAMH5409</name>
    <dbReference type="NCBI Taxonomy" id="1447875"/>
    <lineage>
        <taxon>Eukaryota</taxon>
        <taxon>Fungi</taxon>
        <taxon>Dikarya</taxon>
        <taxon>Ascomycota</taxon>
        <taxon>Pezizomycotina</taxon>
        <taxon>Eurotiomycetes</taxon>
        <taxon>Eurotiomycetidae</taxon>
        <taxon>Onygenales</taxon>
        <taxon>Ajellomycetaceae</taxon>
        <taxon>Helicocarpus</taxon>
    </lineage>
</organism>
<feature type="compositionally biased region" description="Polar residues" evidence="1">
    <location>
        <begin position="133"/>
        <end position="143"/>
    </location>
</feature>
<dbReference type="OrthoDB" id="4185385at2759"/>
<dbReference type="EMBL" id="PDNB01000011">
    <property type="protein sequence ID" value="PGH17284.1"/>
    <property type="molecule type" value="Genomic_DNA"/>
</dbReference>
<feature type="compositionally biased region" description="Basic and acidic residues" evidence="1">
    <location>
        <begin position="118"/>
        <end position="132"/>
    </location>
</feature>
<proteinExistence type="predicted"/>
<gene>
    <name evidence="2" type="ORF">AJ79_01167</name>
</gene>
<feature type="region of interest" description="Disordered" evidence="1">
    <location>
        <begin position="110"/>
        <end position="148"/>
    </location>
</feature>
<evidence type="ECO:0000313" key="2">
    <source>
        <dbReference type="EMBL" id="PGH17284.1"/>
    </source>
</evidence>
<reference evidence="2 3" key="1">
    <citation type="submission" date="2017-10" db="EMBL/GenBank/DDBJ databases">
        <title>Comparative genomics in systemic dimorphic fungi from Ajellomycetaceae.</title>
        <authorList>
            <person name="Munoz J.F."/>
            <person name="Mcewen J.G."/>
            <person name="Clay O.K."/>
            <person name="Cuomo C.A."/>
        </authorList>
    </citation>
    <scope>NUCLEOTIDE SEQUENCE [LARGE SCALE GENOMIC DNA]</scope>
    <source>
        <strain evidence="2 3">UAMH5409</strain>
    </source>
</reference>
<accession>A0A2B7XZQ3</accession>
<evidence type="ECO:0000313" key="3">
    <source>
        <dbReference type="Proteomes" id="UP000223968"/>
    </source>
</evidence>
<keyword evidence="3" id="KW-1185">Reference proteome</keyword>
<dbReference type="STRING" id="1447875.A0A2B7XZQ3"/>
<feature type="compositionally biased region" description="Basic residues" evidence="1">
    <location>
        <begin position="204"/>
        <end position="219"/>
    </location>
</feature>
<dbReference type="Proteomes" id="UP000223968">
    <property type="component" value="Unassembled WGS sequence"/>
</dbReference>
<sequence length="278" mass="30546">MANRLPATAGLSATVEADNVVVVEAAPSTYETVMAMIESSSDMGESGVAPIYISKESASPFTGSVAVCDVPTSSQALIVHPRLEETPLVEFHPVVDAAINRLVRPRFQVPANGPDSCRAQDSDATPAERVDNSNEPGSTSTSADAVPAPRLPQSSALVLRQLENISHFVLLRLVMAFLAAADDVQAGAAENADSSDDEREHLQRSRRNRRGQKTRRRQLRREARERQDELLQRLEGENGGHAQNPPPPSLRPLWQFLRLCVSCRRWPRQWCQAGLHYL</sequence>
<dbReference type="AlphaFoldDB" id="A0A2B7XZQ3"/>
<name>A0A2B7XZQ3_9EURO</name>
<comment type="caution">
    <text evidence="2">The sequence shown here is derived from an EMBL/GenBank/DDBJ whole genome shotgun (WGS) entry which is preliminary data.</text>
</comment>
<protein>
    <submittedName>
        <fullName evidence="2">Uncharacterized protein</fullName>
    </submittedName>
</protein>